<dbReference type="InterPro" id="IPR001173">
    <property type="entry name" value="Glyco_trans_2-like"/>
</dbReference>
<keyword evidence="3" id="KW-1185">Reference proteome</keyword>
<reference evidence="2 3" key="1">
    <citation type="journal article" date="2019" name="Int. J. Syst. Evol. Microbiol.">
        <title>The Global Catalogue of Microorganisms (GCM) 10K type strain sequencing project: providing services to taxonomists for standard genome sequencing and annotation.</title>
        <authorList>
            <consortium name="The Broad Institute Genomics Platform"/>
            <consortium name="The Broad Institute Genome Sequencing Center for Infectious Disease"/>
            <person name="Wu L."/>
            <person name="Ma J."/>
        </authorList>
    </citation>
    <scope>NUCLEOTIDE SEQUENCE [LARGE SCALE GENOMIC DNA]</scope>
    <source>
        <strain evidence="2 3">CGMCC 1.3240</strain>
    </source>
</reference>
<accession>A0ABD5V7T3</accession>
<protein>
    <submittedName>
        <fullName evidence="2">Glycosyltransferase family 2 protein</fullName>
    </submittedName>
</protein>
<dbReference type="EMBL" id="JBHSXQ010000003">
    <property type="protein sequence ID" value="MFC6905716.1"/>
    <property type="molecule type" value="Genomic_DNA"/>
</dbReference>
<organism evidence="2 3">
    <name type="scientific">Halalkalicoccus tibetensis</name>
    <dbReference type="NCBI Taxonomy" id="175632"/>
    <lineage>
        <taxon>Archaea</taxon>
        <taxon>Methanobacteriati</taxon>
        <taxon>Methanobacteriota</taxon>
        <taxon>Stenosarchaea group</taxon>
        <taxon>Halobacteria</taxon>
        <taxon>Halobacteriales</taxon>
        <taxon>Halococcaceae</taxon>
        <taxon>Halalkalicoccus</taxon>
    </lineage>
</organism>
<comment type="caution">
    <text evidence="2">The sequence shown here is derived from an EMBL/GenBank/DDBJ whole genome shotgun (WGS) entry which is preliminary data.</text>
</comment>
<evidence type="ECO:0000313" key="2">
    <source>
        <dbReference type="EMBL" id="MFC6905716.1"/>
    </source>
</evidence>
<evidence type="ECO:0000259" key="1">
    <source>
        <dbReference type="Pfam" id="PF00535"/>
    </source>
</evidence>
<dbReference type="InterPro" id="IPR050834">
    <property type="entry name" value="Glycosyltransf_2"/>
</dbReference>
<gene>
    <name evidence="2" type="ORF">ACFQGH_10975</name>
</gene>
<dbReference type="PANTHER" id="PTHR43685">
    <property type="entry name" value="GLYCOSYLTRANSFERASE"/>
    <property type="match status" value="1"/>
</dbReference>
<dbReference type="SUPFAM" id="SSF53448">
    <property type="entry name" value="Nucleotide-diphospho-sugar transferases"/>
    <property type="match status" value="1"/>
</dbReference>
<dbReference type="CDD" id="cd00761">
    <property type="entry name" value="Glyco_tranf_GTA_type"/>
    <property type="match status" value="1"/>
</dbReference>
<feature type="domain" description="Glycosyltransferase 2-like" evidence="1">
    <location>
        <begin position="9"/>
        <end position="165"/>
    </location>
</feature>
<dbReference type="InterPro" id="IPR029044">
    <property type="entry name" value="Nucleotide-diphossugar_trans"/>
</dbReference>
<sequence length="312" mass="35356">MSGSNPLVSVVIPTYDRTEVVRAVDSVRRQTYEPIELIVVDDCSQTPAADRLGRRDGVERFECIRHEENRGGNAARVTGIEAATGEYVAFLDDDDEWAPEKVERQVQALRSSAAAVAYTGVRNVDSERRTLSLRTRRVEGDVSERLLYGNFVGTFSCVMVSADAIRRIGFPDERLPCWQDWEYYLRLSEDHEFVAIPEPLVIRHNASTGQISRSFVEKRETAYPHLRGTIERIAAPKGRLVRRKALAALDQQLGYAALANGEYADARRYLLRSVARYPLRPKVYPYLLGALGGKRVYPTLRRRKRALVDRLS</sequence>
<name>A0ABD5V7T3_9EURY</name>
<dbReference type="Gene3D" id="3.90.550.10">
    <property type="entry name" value="Spore Coat Polysaccharide Biosynthesis Protein SpsA, Chain A"/>
    <property type="match status" value="1"/>
</dbReference>
<proteinExistence type="predicted"/>
<evidence type="ECO:0000313" key="3">
    <source>
        <dbReference type="Proteomes" id="UP001596312"/>
    </source>
</evidence>
<dbReference type="Proteomes" id="UP001596312">
    <property type="component" value="Unassembled WGS sequence"/>
</dbReference>
<dbReference type="AlphaFoldDB" id="A0ABD5V7T3"/>
<dbReference type="PANTHER" id="PTHR43685:SF2">
    <property type="entry name" value="GLYCOSYLTRANSFERASE 2-LIKE DOMAIN-CONTAINING PROTEIN"/>
    <property type="match status" value="1"/>
</dbReference>
<dbReference type="RefSeq" id="WP_340604243.1">
    <property type="nucleotide sequence ID" value="NZ_JBBMXV010000003.1"/>
</dbReference>
<dbReference type="Pfam" id="PF00535">
    <property type="entry name" value="Glycos_transf_2"/>
    <property type="match status" value="1"/>
</dbReference>